<dbReference type="InterPro" id="IPR036561">
    <property type="entry name" value="MAM33_sf"/>
</dbReference>
<dbReference type="PANTHER" id="PTHR10826">
    <property type="entry name" value="COMPLEMENT COMPONENT 1"/>
    <property type="match status" value="1"/>
</dbReference>
<dbReference type="GO" id="GO:0005759">
    <property type="term" value="C:mitochondrial matrix"/>
    <property type="evidence" value="ECO:0007669"/>
    <property type="project" value="InterPro"/>
</dbReference>
<organism evidence="1 2">
    <name type="scientific">Thamnidium elegans</name>
    <dbReference type="NCBI Taxonomy" id="101142"/>
    <lineage>
        <taxon>Eukaryota</taxon>
        <taxon>Fungi</taxon>
        <taxon>Fungi incertae sedis</taxon>
        <taxon>Mucoromycota</taxon>
        <taxon>Mucoromycotina</taxon>
        <taxon>Mucoromycetes</taxon>
        <taxon>Mucorales</taxon>
        <taxon>Mucorineae</taxon>
        <taxon>Mucoraceae</taxon>
        <taxon>Thamnidium</taxon>
    </lineage>
</organism>
<dbReference type="InterPro" id="IPR003428">
    <property type="entry name" value="MAM33"/>
</dbReference>
<comment type="caution">
    <text evidence="1">The sequence shown here is derived from an EMBL/GenBank/DDBJ whole genome shotgun (WGS) entry which is preliminary data.</text>
</comment>
<sequence length="224" mass="25619">MAARLFARTVFNARSLRLVGKAYVSRPTMVYRTMLPSLSSTLPQARAFSLTFPRFGSGEADSDLVHQLEEEMQFEETDEKNEVPAFVKEFLDTKISVIFSISDINNTVEEITEEDEELEGKGSLVLHTVAQDGYLHIDGVRYFKEGQVATHDITTHDIGEQRQDLYMGPVFEELGEDLQTTFSKYLEERGIDTALANFLPDYVDYKEQKEYMNWLKDVNDFVSA</sequence>
<dbReference type="EMBL" id="JAEPRE010000222">
    <property type="protein sequence ID" value="KAG2230109.1"/>
    <property type="molecule type" value="Genomic_DNA"/>
</dbReference>
<gene>
    <name evidence="1" type="ORF">INT48_002463</name>
</gene>
<dbReference type="GO" id="GO:0042256">
    <property type="term" value="P:cytosolic ribosome assembly"/>
    <property type="evidence" value="ECO:0007669"/>
    <property type="project" value="TreeGrafter"/>
</dbReference>
<dbReference type="Pfam" id="PF02330">
    <property type="entry name" value="MAM33"/>
    <property type="match status" value="1"/>
</dbReference>
<dbReference type="Gene3D" id="3.10.280.10">
    <property type="entry name" value="Mitochondrial glycoprotein"/>
    <property type="match status" value="1"/>
</dbReference>
<proteinExistence type="predicted"/>
<name>A0A8H7VWV4_9FUNG</name>
<evidence type="ECO:0000313" key="2">
    <source>
        <dbReference type="Proteomes" id="UP000613177"/>
    </source>
</evidence>
<dbReference type="AlphaFoldDB" id="A0A8H7VWV4"/>
<dbReference type="PANTHER" id="PTHR10826:SF1">
    <property type="entry name" value="COMPLEMENT COMPONENT 1 Q SUBCOMPONENT-BINDING PROTEIN, MITOCHONDRIAL"/>
    <property type="match status" value="1"/>
</dbReference>
<keyword evidence="2" id="KW-1185">Reference proteome</keyword>
<dbReference type="SUPFAM" id="SSF54529">
    <property type="entry name" value="Mitochondrial glycoprotein MAM33-like"/>
    <property type="match status" value="1"/>
</dbReference>
<protein>
    <recommendedName>
        <fullName evidence="3">Mitochondrial glycoprotein</fullName>
    </recommendedName>
</protein>
<dbReference type="Proteomes" id="UP000613177">
    <property type="component" value="Unassembled WGS sequence"/>
</dbReference>
<reference evidence="1" key="1">
    <citation type="submission" date="2021-01" db="EMBL/GenBank/DDBJ databases">
        <title>Metabolic potential, ecology and presence of endohyphal bacteria is reflected in genomic diversity of Mucoromycotina.</title>
        <authorList>
            <person name="Muszewska A."/>
            <person name="Okrasinska A."/>
            <person name="Steczkiewicz K."/>
            <person name="Drgas O."/>
            <person name="Orlowska M."/>
            <person name="Perlinska-Lenart U."/>
            <person name="Aleksandrzak-Piekarczyk T."/>
            <person name="Szatraj K."/>
            <person name="Zielenkiewicz U."/>
            <person name="Pilsyk S."/>
            <person name="Malc E."/>
            <person name="Mieczkowski P."/>
            <person name="Kruszewska J.S."/>
            <person name="Biernat P."/>
            <person name="Pawlowska J."/>
        </authorList>
    </citation>
    <scope>NUCLEOTIDE SEQUENCE</scope>
    <source>
        <strain evidence="1">WA0000018081</strain>
    </source>
</reference>
<accession>A0A8H7VWV4</accession>
<evidence type="ECO:0000313" key="1">
    <source>
        <dbReference type="EMBL" id="KAG2230109.1"/>
    </source>
</evidence>
<evidence type="ECO:0008006" key="3">
    <source>
        <dbReference type="Google" id="ProtNLM"/>
    </source>
</evidence>